<proteinExistence type="predicted"/>
<gene>
    <name evidence="1" type="ORF">PR048_010645</name>
</gene>
<sequence>MSKTSTTMLWNPQTCMLNTNWYYMPPSMHQELIHCGDVIKHAIVPIGLFSEEVRYRERRTRKICRLNVMEDEKFRSKLQNCFAIHWCVEEVKTTKKKKKIKMPY</sequence>
<reference evidence="1 2" key="1">
    <citation type="submission" date="2023-02" db="EMBL/GenBank/DDBJ databases">
        <title>LHISI_Scaffold_Assembly.</title>
        <authorList>
            <person name="Stuart O.P."/>
            <person name="Cleave R."/>
            <person name="Magrath M.J.L."/>
            <person name="Mikheyev A.S."/>
        </authorList>
    </citation>
    <scope>NUCLEOTIDE SEQUENCE [LARGE SCALE GENOMIC DNA]</scope>
    <source>
        <strain evidence="1">Daus_M_001</strain>
        <tissue evidence="1">Leg muscle</tissue>
    </source>
</reference>
<protein>
    <submittedName>
        <fullName evidence="1">Uncharacterized protein</fullName>
    </submittedName>
</protein>
<accession>A0ABQ9I3A1</accession>
<organism evidence="1 2">
    <name type="scientific">Dryococelus australis</name>
    <dbReference type="NCBI Taxonomy" id="614101"/>
    <lineage>
        <taxon>Eukaryota</taxon>
        <taxon>Metazoa</taxon>
        <taxon>Ecdysozoa</taxon>
        <taxon>Arthropoda</taxon>
        <taxon>Hexapoda</taxon>
        <taxon>Insecta</taxon>
        <taxon>Pterygota</taxon>
        <taxon>Neoptera</taxon>
        <taxon>Polyneoptera</taxon>
        <taxon>Phasmatodea</taxon>
        <taxon>Verophasmatodea</taxon>
        <taxon>Anareolatae</taxon>
        <taxon>Phasmatidae</taxon>
        <taxon>Eurycanthinae</taxon>
        <taxon>Dryococelus</taxon>
    </lineage>
</organism>
<comment type="caution">
    <text evidence="1">The sequence shown here is derived from an EMBL/GenBank/DDBJ whole genome shotgun (WGS) entry which is preliminary data.</text>
</comment>
<evidence type="ECO:0000313" key="2">
    <source>
        <dbReference type="Proteomes" id="UP001159363"/>
    </source>
</evidence>
<name>A0ABQ9I3A1_9NEOP</name>
<feature type="non-terminal residue" evidence="1">
    <location>
        <position position="104"/>
    </location>
</feature>
<keyword evidence="2" id="KW-1185">Reference proteome</keyword>
<dbReference type="Proteomes" id="UP001159363">
    <property type="component" value="Chromosome 3"/>
</dbReference>
<evidence type="ECO:0000313" key="1">
    <source>
        <dbReference type="EMBL" id="KAJ8891131.1"/>
    </source>
</evidence>
<dbReference type="EMBL" id="JARBHB010000003">
    <property type="protein sequence ID" value="KAJ8891131.1"/>
    <property type="molecule type" value="Genomic_DNA"/>
</dbReference>